<evidence type="ECO:0000259" key="2">
    <source>
        <dbReference type="Pfam" id="PF13810"/>
    </source>
</evidence>
<protein>
    <recommendedName>
        <fullName evidence="2">DUF4185 domain-containing protein</fullName>
    </recommendedName>
</protein>
<dbReference type="InterPro" id="IPR006311">
    <property type="entry name" value="TAT_signal"/>
</dbReference>
<dbReference type="Proteomes" id="UP000589036">
    <property type="component" value="Unassembled WGS sequence"/>
</dbReference>
<feature type="region of interest" description="Disordered" evidence="1">
    <location>
        <begin position="1"/>
        <end position="26"/>
    </location>
</feature>
<sequence length="389" mass="42030">MRVSDDGNPRPAAAAPPSGRAGPSMNRSAFLRTAAGAVVGSGLLAGAPMGGAAAAQTRTPGAAASQALEVTKIADLTGPGLTTRFRMEATDLGVPAVTPDGRMLFVFGDTFEEARVGGGWWRSPVALYSTTTDLDGGVRWSGAVGGDAAQQLWPYEHDNPVFSTVLPSDVITIGGTMYLHAMVNQGLGNVVWTEIWRSDDSGATWVHTGAKFPSDLHGGLFQLLTWGLGNDGYVYVYSTEFTRSKPIILHRVRSERIADPAAYEPWGYRDGTWAWGNPPTPILDGAFGELCLRPLDGKWMLTWFNAGDYRIDGIVVDTPTSNLHTAYRRTLIWGGEWGAEDDSHVAQLYGGYIIPGSTLDDLHLSVSQWNTDNDWPYRVMQHRIRGFGA</sequence>
<evidence type="ECO:0000313" key="3">
    <source>
        <dbReference type="EMBL" id="NYE47750.1"/>
    </source>
</evidence>
<organism evidence="3 4">
    <name type="scientific">Spinactinospora alkalitolerans</name>
    <dbReference type="NCBI Taxonomy" id="687207"/>
    <lineage>
        <taxon>Bacteria</taxon>
        <taxon>Bacillati</taxon>
        <taxon>Actinomycetota</taxon>
        <taxon>Actinomycetes</taxon>
        <taxon>Streptosporangiales</taxon>
        <taxon>Nocardiopsidaceae</taxon>
        <taxon>Spinactinospora</taxon>
    </lineage>
</organism>
<accession>A0A852U176</accession>
<evidence type="ECO:0000256" key="1">
    <source>
        <dbReference type="SAM" id="MobiDB-lite"/>
    </source>
</evidence>
<comment type="caution">
    <text evidence="3">The sequence shown here is derived from an EMBL/GenBank/DDBJ whole genome shotgun (WGS) entry which is preliminary data.</text>
</comment>
<dbReference type="PROSITE" id="PS51318">
    <property type="entry name" value="TAT"/>
    <property type="match status" value="1"/>
</dbReference>
<dbReference type="InterPro" id="IPR025442">
    <property type="entry name" value="DUF4185"/>
</dbReference>
<name>A0A852U176_9ACTN</name>
<dbReference type="Pfam" id="PF13810">
    <property type="entry name" value="DUF4185"/>
    <property type="match status" value="1"/>
</dbReference>
<feature type="domain" description="DUF4185" evidence="2">
    <location>
        <begin position="79"/>
        <end position="383"/>
    </location>
</feature>
<dbReference type="AlphaFoldDB" id="A0A852U176"/>
<proteinExistence type="predicted"/>
<keyword evidence="4" id="KW-1185">Reference proteome</keyword>
<evidence type="ECO:0000313" key="4">
    <source>
        <dbReference type="Proteomes" id="UP000589036"/>
    </source>
</evidence>
<reference evidence="3 4" key="1">
    <citation type="submission" date="2020-07" db="EMBL/GenBank/DDBJ databases">
        <title>Sequencing the genomes of 1000 actinobacteria strains.</title>
        <authorList>
            <person name="Klenk H.-P."/>
        </authorList>
    </citation>
    <scope>NUCLEOTIDE SEQUENCE [LARGE SCALE GENOMIC DNA]</scope>
    <source>
        <strain evidence="3 4">CXB654</strain>
    </source>
</reference>
<gene>
    <name evidence="3" type="ORF">HDA32_002870</name>
</gene>
<feature type="compositionally biased region" description="Low complexity" evidence="1">
    <location>
        <begin position="9"/>
        <end position="24"/>
    </location>
</feature>
<dbReference type="RefSeq" id="WP_218882452.1">
    <property type="nucleotide sequence ID" value="NZ_BAAAYY010000008.1"/>
</dbReference>
<dbReference type="EMBL" id="JACCCC010000001">
    <property type="protein sequence ID" value="NYE47750.1"/>
    <property type="molecule type" value="Genomic_DNA"/>
</dbReference>